<keyword evidence="2" id="KW-0539">Nucleus</keyword>
<evidence type="ECO:0000313" key="6">
    <source>
        <dbReference type="Proteomes" id="UP000813444"/>
    </source>
</evidence>
<evidence type="ECO:0000313" key="5">
    <source>
        <dbReference type="EMBL" id="KAH7303520.1"/>
    </source>
</evidence>
<dbReference type="InterPro" id="IPR036864">
    <property type="entry name" value="Zn2-C6_fun-type_DNA-bd_sf"/>
</dbReference>
<dbReference type="InterPro" id="IPR050987">
    <property type="entry name" value="AtrR-like"/>
</dbReference>
<dbReference type="Pfam" id="PF04082">
    <property type="entry name" value="Fungal_trans"/>
    <property type="match status" value="1"/>
</dbReference>
<accession>A0A8K0SDL4</accession>
<organism evidence="5 6">
    <name type="scientific">Stachybotrys elegans</name>
    <dbReference type="NCBI Taxonomy" id="80388"/>
    <lineage>
        <taxon>Eukaryota</taxon>
        <taxon>Fungi</taxon>
        <taxon>Dikarya</taxon>
        <taxon>Ascomycota</taxon>
        <taxon>Pezizomycotina</taxon>
        <taxon>Sordariomycetes</taxon>
        <taxon>Hypocreomycetidae</taxon>
        <taxon>Hypocreales</taxon>
        <taxon>Stachybotryaceae</taxon>
        <taxon>Stachybotrys</taxon>
    </lineage>
</organism>
<dbReference type="InterPro" id="IPR001138">
    <property type="entry name" value="Zn2Cys6_DnaBD"/>
</dbReference>
<comment type="caution">
    <text evidence="5">The sequence shown here is derived from an EMBL/GenBank/DDBJ whole genome shotgun (WGS) entry which is preliminary data.</text>
</comment>
<dbReference type="Gene3D" id="4.10.240.10">
    <property type="entry name" value="Zn(2)-C6 fungal-type DNA-binding domain"/>
    <property type="match status" value="1"/>
</dbReference>
<feature type="region of interest" description="Disordered" evidence="3">
    <location>
        <begin position="715"/>
        <end position="734"/>
    </location>
</feature>
<dbReference type="GO" id="GO:0008270">
    <property type="term" value="F:zinc ion binding"/>
    <property type="evidence" value="ECO:0007669"/>
    <property type="project" value="InterPro"/>
</dbReference>
<dbReference type="GO" id="GO:0006351">
    <property type="term" value="P:DNA-templated transcription"/>
    <property type="evidence" value="ECO:0007669"/>
    <property type="project" value="InterPro"/>
</dbReference>
<evidence type="ECO:0000259" key="4">
    <source>
        <dbReference type="PROSITE" id="PS50048"/>
    </source>
</evidence>
<protein>
    <recommendedName>
        <fullName evidence="4">Zn(2)-C6 fungal-type domain-containing protein</fullName>
    </recommendedName>
</protein>
<feature type="compositionally biased region" description="Basic and acidic residues" evidence="3">
    <location>
        <begin position="719"/>
        <end position="728"/>
    </location>
</feature>
<name>A0A8K0SDL4_9HYPO</name>
<feature type="domain" description="Zn(2)-C6 fungal-type" evidence="4">
    <location>
        <begin position="49"/>
        <end position="79"/>
    </location>
</feature>
<dbReference type="PANTHER" id="PTHR46910:SF5">
    <property type="entry name" value="ZN(II)2CYS6 TRANSCRIPTION FACTOR (EUROFUNG)"/>
    <property type="match status" value="1"/>
</dbReference>
<feature type="region of interest" description="Disordered" evidence="3">
    <location>
        <begin position="1"/>
        <end position="47"/>
    </location>
</feature>
<dbReference type="OrthoDB" id="103819at2759"/>
<dbReference type="CDD" id="cd12148">
    <property type="entry name" value="fungal_TF_MHR"/>
    <property type="match status" value="1"/>
</dbReference>
<reference evidence="5" key="1">
    <citation type="journal article" date="2021" name="Nat. Commun.">
        <title>Genetic determinants of endophytism in the Arabidopsis root mycobiome.</title>
        <authorList>
            <person name="Mesny F."/>
            <person name="Miyauchi S."/>
            <person name="Thiergart T."/>
            <person name="Pickel B."/>
            <person name="Atanasova L."/>
            <person name="Karlsson M."/>
            <person name="Huettel B."/>
            <person name="Barry K.W."/>
            <person name="Haridas S."/>
            <person name="Chen C."/>
            <person name="Bauer D."/>
            <person name="Andreopoulos W."/>
            <person name="Pangilinan J."/>
            <person name="LaButti K."/>
            <person name="Riley R."/>
            <person name="Lipzen A."/>
            <person name="Clum A."/>
            <person name="Drula E."/>
            <person name="Henrissat B."/>
            <person name="Kohler A."/>
            <person name="Grigoriev I.V."/>
            <person name="Martin F.M."/>
            <person name="Hacquard S."/>
        </authorList>
    </citation>
    <scope>NUCLEOTIDE SEQUENCE</scope>
    <source>
        <strain evidence="5">MPI-CAGE-CH-0235</strain>
    </source>
</reference>
<evidence type="ECO:0000256" key="3">
    <source>
        <dbReference type="SAM" id="MobiDB-lite"/>
    </source>
</evidence>
<dbReference type="Pfam" id="PF00172">
    <property type="entry name" value="Zn_clus"/>
    <property type="match status" value="1"/>
</dbReference>
<dbReference type="SMART" id="SM00066">
    <property type="entry name" value="GAL4"/>
    <property type="match status" value="1"/>
</dbReference>
<keyword evidence="1" id="KW-0479">Metal-binding</keyword>
<evidence type="ECO:0000256" key="2">
    <source>
        <dbReference type="ARBA" id="ARBA00023242"/>
    </source>
</evidence>
<dbReference type="InterPro" id="IPR007219">
    <property type="entry name" value="XnlR_reg_dom"/>
</dbReference>
<dbReference type="GO" id="GO:0000981">
    <property type="term" value="F:DNA-binding transcription factor activity, RNA polymerase II-specific"/>
    <property type="evidence" value="ECO:0007669"/>
    <property type="project" value="InterPro"/>
</dbReference>
<feature type="compositionally biased region" description="Polar residues" evidence="3">
    <location>
        <begin position="1"/>
        <end position="10"/>
    </location>
</feature>
<dbReference type="GO" id="GO:0003677">
    <property type="term" value="F:DNA binding"/>
    <property type="evidence" value="ECO:0007669"/>
    <property type="project" value="InterPro"/>
</dbReference>
<gene>
    <name evidence="5" type="ORF">B0I35DRAFT_446538</name>
</gene>
<dbReference type="PANTHER" id="PTHR46910">
    <property type="entry name" value="TRANSCRIPTION FACTOR PDR1"/>
    <property type="match status" value="1"/>
</dbReference>
<dbReference type="PROSITE" id="PS00463">
    <property type="entry name" value="ZN2_CY6_FUNGAL_1"/>
    <property type="match status" value="1"/>
</dbReference>
<dbReference type="SUPFAM" id="SSF57701">
    <property type="entry name" value="Zn2/Cys6 DNA-binding domain"/>
    <property type="match status" value="1"/>
</dbReference>
<proteinExistence type="predicted"/>
<sequence length="734" mass="80904">MATSAPQSPLHQGEGVSHHDSDSASAQDAVSGKRKRDRTNNDGPPLAAACDQCRVRKVRCDRLPSGCSNCHKSGIECSTSYMHKRVNHTKQLRDDFSLVLKRLDQVDTTLATLTSLVQQIATRPSCDHHNSDPQTSSIDHPMSLPAPGSVLDQPSVPEPFTSEISFYGTLGPDGGGNPIYGYPSVPAMAEALLRQVSSYVFRSYQHSTGGDIAIVPRALQSSHVETALRERFNDFPFMSECLEPSVASDTNSIATPPAILCQLFIDGYLDNINSRTPIFGQAELRDAVKSHYTQDENAQDTKAWSLIINNVILLELGLEMQAAQAEYSNYGINEETLPSLLRNCDRAIRDLNTLMVPNLVSIQALMTLVLVAQEFYSHATAQRICHAACRTCLTLGLHRSGGPIGAENSEPGQSGISARQRLFQILYSMDKQRVFMTGLPCDLHMFDSDFPMFSDPFTRLTNIWEDIYLKLYTPRAAWASTETRAGLVYQLSGSLDDYYQKYVKSLPVSQGSNGEGLDPTKIELAYGFLVSQVLVLRCNRNDENGQAKMRELARKSLEVVVTVSTPPLTTQRLALLSNIIRNYPLVAFFDLASYHISGIFETGEVSIDARADLALLRALCEQIPVPEHGKLAHVFSSCLKAGLHWALDILEVLVEALRSNASNMDSIDDLPRALSQEPSDPVVPQLLLGCPVRLPTLDHDDSRLPPAYVHALPDLSAPGHDRPTDHSTRHTFYF</sequence>
<evidence type="ECO:0000256" key="1">
    <source>
        <dbReference type="ARBA" id="ARBA00022723"/>
    </source>
</evidence>
<dbReference type="Proteomes" id="UP000813444">
    <property type="component" value="Unassembled WGS sequence"/>
</dbReference>
<dbReference type="EMBL" id="JAGPNK010000032">
    <property type="protein sequence ID" value="KAH7303520.1"/>
    <property type="molecule type" value="Genomic_DNA"/>
</dbReference>
<dbReference type="AlphaFoldDB" id="A0A8K0SDL4"/>
<keyword evidence="6" id="KW-1185">Reference proteome</keyword>
<dbReference type="CDD" id="cd00067">
    <property type="entry name" value="GAL4"/>
    <property type="match status" value="1"/>
</dbReference>
<dbReference type="PROSITE" id="PS50048">
    <property type="entry name" value="ZN2_CY6_FUNGAL_2"/>
    <property type="match status" value="1"/>
</dbReference>